<reference evidence="2 3" key="1">
    <citation type="submission" date="2022-02" db="EMBL/GenBank/DDBJ databases">
        <title>The genome sequence of Shewanella sp. 3B26.</title>
        <authorList>
            <person name="Du J."/>
        </authorList>
    </citation>
    <scope>NUCLEOTIDE SEQUENCE [LARGE SCALE GENOMIC DNA]</scope>
    <source>
        <strain evidence="2 3">3B26</strain>
    </source>
</reference>
<evidence type="ECO:0000256" key="1">
    <source>
        <dbReference type="SAM" id="MobiDB-lite"/>
    </source>
</evidence>
<evidence type="ECO:0000313" key="3">
    <source>
        <dbReference type="Proteomes" id="UP001297581"/>
    </source>
</evidence>
<feature type="region of interest" description="Disordered" evidence="1">
    <location>
        <begin position="1"/>
        <end position="31"/>
    </location>
</feature>
<dbReference type="AlphaFoldDB" id="A0AAJ1EXP6"/>
<dbReference type="RefSeq" id="WP_240590605.1">
    <property type="nucleotide sequence ID" value="NZ_JAKUDL010000002.1"/>
</dbReference>
<organism evidence="2 3">
    <name type="scientific">Shewanella zhuhaiensis</name>
    <dbReference type="NCBI Taxonomy" id="2919576"/>
    <lineage>
        <taxon>Bacteria</taxon>
        <taxon>Pseudomonadati</taxon>
        <taxon>Pseudomonadota</taxon>
        <taxon>Gammaproteobacteria</taxon>
        <taxon>Alteromonadales</taxon>
        <taxon>Shewanellaceae</taxon>
        <taxon>Shewanella</taxon>
    </lineage>
</organism>
<keyword evidence="3" id="KW-1185">Reference proteome</keyword>
<accession>A0AAJ1EXP6</accession>
<evidence type="ECO:0000313" key="2">
    <source>
        <dbReference type="EMBL" id="MCH4294214.1"/>
    </source>
</evidence>
<sequence length="67" mass="7559">MTIEVPKPAEIPQQLIGRCDPPPYQVGGNDNGDHTNYINQLLGVIADCDSQWQRLELWLNEQGKPDE</sequence>
<name>A0AAJ1EXP6_9GAMM</name>
<gene>
    <name evidence="2" type="ORF">MJ923_07835</name>
</gene>
<proteinExistence type="predicted"/>
<comment type="caution">
    <text evidence="2">The sequence shown here is derived from an EMBL/GenBank/DDBJ whole genome shotgun (WGS) entry which is preliminary data.</text>
</comment>
<dbReference type="EMBL" id="JAKUDL010000002">
    <property type="protein sequence ID" value="MCH4294214.1"/>
    <property type="molecule type" value="Genomic_DNA"/>
</dbReference>
<protein>
    <submittedName>
        <fullName evidence="2">Uncharacterized protein</fullName>
    </submittedName>
</protein>
<dbReference type="Proteomes" id="UP001297581">
    <property type="component" value="Unassembled WGS sequence"/>
</dbReference>